<sequence length="291" mass="32138">MEAPRRNLNRQRQRSRKTWVIIAAVLLVVILAVVIPVAVVISRRHHSTGLPSEILLPLYIYPLAGAWEPLYNALNATTDLTYTVVINPDSGPGNSTTPNSDFLPAIQRLNSYPNAKTVGYVRTGYGNRSIEDVLQDVETYSGWATSATGIQMHGIFFDEAPYQYSAETLDYMTRCNEAVASASGIGGNKTIIHNPGVIPDSQLMQDSTDITVVFEQSWGNYSAQEPALKALSGDRSRYSYMMHSVPSSTNLGNLVDDMSRHSSHLFVTNSDSEYYASFGSNWRSFTELVPT</sequence>
<keyword evidence="1" id="KW-0812">Transmembrane</keyword>
<organism evidence="2 3">
    <name type="scientific">Cryoendolithus antarcticus</name>
    <dbReference type="NCBI Taxonomy" id="1507870"/>
    <lineage>
        <taxon>Eukaryota</taxon>
        <taxon>Fungi</taxon>
        <taxon>Dikarya</taxon>
        <taxon>Ascomycota</taxon>
        <taxon>Pezizomycotina</taxon>
        <taxon>Dothideomycetes</taxon>
        <taxon>Dothideomycetidae</taxon>
        <taxon>Cladosporiales</taxon>
        <taxon>Cladosporiaceae</taxon>
        <taxon>Cryoendolithus</taxon>
    </lineage>
</organism>
<keyword evidence="3" id="KW-1185">Reference proteome</keyword>
<keyword evidence="1" id="KW-0472">Membrane</keyword>
<dbReference type="InParanoid" id="A0A1V8SP66"/>
<dbReference type="OrthoDB" id="5342184at2759"/>
<accession>A0A1V8SP66</accession>
<evidence type="ECO:0000313" key="3">
    <source>
        <dbReference type="Proteomes" id="UP000192596"/>
    </source>
</evidence>
<dbReference type="Proteomes" id="UP000192596">
    <property type="component" value="Unassembled WGS sequence"/>
</dbReference>
<dbReference type="STRING" id="1507870.A0A1V8SP66"/>
<keyword evidence="1" id="KW-1133">Transmembrane helix</keyword>
<dbReference type="PANTHER" id="PTHR35040:SF9">
    <property type="entry name" value="4-LIKE CELL SURFACE PROTEIN, PUTATIVE (AFU_ORTHOLOGUE AFUA_4G14080)-RELATED"/>
    <property type="match status" value="1"/>
</dbReference>
<dbReference type="PANTHER" id="PTHR35040">
    <property type="match status" value="1"/>
</dbReference>
<name>A0A1V8SP66_9PEZI</name>
<feature type="transmembrane region" description="Helical" evidence="1">
    <location>
        <begin position="20"/>
        <end position="41"/>
    </location>
</feature>
<dbReference type="EMBL" id="NAJO01000033">
    <property type="protein sequence ID" value="OQO00889.1"/>
    <property type="molecule type" value="Genomic_DNA"/>
</dbReference>
<evidence type="ECO:0000256" key="1">
    <source>
        <dbReference type="SAM" id="Phobius"/>
    </source>
</evidence>
<dbReference type="AlphaFoldDB" id="A0A1V8SP66"/>
<comment type="caution">
    <text evidence="2">The sequence shown here is derived from an EMBL/GenBank/DDBJ whole genome shotgun (WGS) entry which is preliminary data.</text>
</comment>
<dbReference type="Pfam" id="PF12138">
    <property type="entry name" value="Spherulin4"/>
    <property type="match status" value="1"/>
</dbReference>
<dbReference type="InterPro" id="IPR021986">
    <property type="entry name" value="Spherulin4"/>
</dbReference>
<reference evidence="3" key="1">
    <citation type="submission" date="2017-03" db="EMBL/GenBank/DDBJ databases">
        <title>Genomes of endolithic fungi from Antarctica.</title>
        <authorList>
            <person name="Coleine C."/>
            <person name="Masonjones S."/>
            <person name="Stajich J.E."/>
        </authorList>
    </citation>
    <scope>NUCLEOTIDE SEQUENCE [LARGE SCALE GENOMIC DNA]</scope>
    <source>
        <strain evidence="3">CCFEE 5527</strain>
    </source>
</reference>
<gene>
    <name evidence="2" type="ORF">B0A48_13576</name>
</gene>
<evidence type="ECO:0000313" key="2">
    <source>
        <dbReference type="EMBL" id="OQO00889.1"/>
    </source>
</evidence>
<proteinExistence type="predicted"/>
<protein>
    <recommendedName>
        <fullName evidence="4">Spherulin-4</fullName>
    </recommendedName>
</protein>
<evidence type="ECO:0008006" key="4">
    <source>
        <dbReference type="Google" id="ProtNLM"/>
    </source>
</evidence>